<dbReference type="InterPro" id="IPR000595">
    <property type="entry name" value="cNMP-bd_dom"/>
</dbReference>
<comment type="caution">
    <text evidence="10">The sequence shown here is derived from an EMBL/GenBank/DDBJ whole genome shotgun (WGS) entry which is preliminary data.</text>
</comment>
<feature type="domain" description="HTH crp-type" evidence="9">
    <location>
        <begin position="156"/>
        <end position="228"/>
    </location>
</feature>
<dbReference type="InterPro" id="IPR029095">
    <property type="entry name" value="NarX-like_N"/>
</dbReference>
<evidence type="ECO:0000256" key="6">
    <source>
        <dbReference type="ARBA" id="ARBA00023136"/>
    </source>
</evidence>
<dbReference type="Gene3D" id="1.10.10.10">
    <property type="entry name" value="Winged helix-like DNA-binding domain superfamily/Winged helix DNA-binding domain"/>
    <property type="match status" value="1"/>
</dbReference>
<evidence type="ECO:0000313" key="10">
    <source>
        <dbReference type="EMBL" id="MCG2576218.1"/>
    </source>
</evidence>
<dbReference type="SMART" id="SM00419">
    <property type="entry name" value="HTH_CRP"/>
    <property type="match status" value="1"/>
</dbReference>
<reference evidence="10" key="1">
    <citation type="submission" date="2022-01" db="EMBL/GenBank/DDBJ databases">
        <authorList>
            <person name="Jo J.-H."/>
            <person name="Im W.-T."/>
        </authorList>
    </citation>
    <scope>NUCLEOTIDE SEQUENCE</scope>
    <source>
        <strain evidence="10">XY25</strain>
    </source>
</reference>
<evidence type="ECO:0000259" key="9">
    <source>
        <dbReference type="PROSITE" id="PS51063"/>
    </source>
</evidence>
<dbReference type="Pfam" id="PF13545">
    <property type="entry name" value="HTH_Crp_2"/>
    <property type="match status" value="1"/>
</dbReference>
<dbReference type="PANTHER" id="PTHR24567">
    <property type="entry name" value="CRP FAMILY TRANSCRIPTIONAL REGULATORY PROTEIN"/>
    <property type="match status" value="1"/>
</dbReference>
<evidence type="ECO:0000256" key="7">
    <source>
        <dbReference type="ARBA" id="ARBA00023163"/>
    </source>
</evidence>
<gene>
    <name evidence="10" type="ORF">LZ012_04325</name>
</gene>
<dbReference type="RefSeq" id="WP_275707883.1">
    <property type="nucleotide sequence ID" value="NZ_JAKLTN010000001.1"/>
</dbReference>
<dbReference type="InterPro" id="IPR036390">
    <property type="entry name" value="WH_DNA-bd_sf"/>
</dbReference>
<dbReference type="SUPFAM" id="SSF46785">
    <property type="entry name" value="Winged helix' DNA-binding domain"/>
    <property type="match status" value="1"/>
</dbReference>
<dbReference type="InterPro" id="IPR014710">
    <property type="entry name" value="RmlC-like_jellyroll"/>
</dbReference>
<dbReference type="Pfam" id="PF00027">
    <property type="entry name" value="cNMP_binding"/>
    <property type="match status" value="1"/>
</dbReference>
<dbReference type="EMBL" id="JAKLTN010000001">
    <property type="protein sequence ID" value="MCG2576218.1"/>
    <property type="molecule type" value="Genomic_DNA"/>
</dbReference>
<evidence type="ECO:0000256" key="1">
    <source>
        <dbReference type="ARBA" id="ARBA00004141"/>
    </source>
</evidence>
<comment type="subcellular location">
    <subcellularLocation>
        <location evidence="1">Membrane</location>
        <topology evidence="1">Multi-pass membrane protein</topology>
    </subcellularLocation>
</comment>
<keyword evidence="3" id="KW-1133">Transmembrane helix</keyword>
<dbReference type="PANTHER" id="PTHR24567:SF74">
    <property type="entry name" value="HTH-TYPE TRANSCRIPTIONAL REGULATOR ARCR"/>
    <property type="match status" value="1"/>
</dbReference>
<protein>
    <submittedName>
        <fullName evidence="10">Type IV pili methyl-accepting chemotaxis transducer N-terminal domain-containing protein</fullName>
    </submittedName>
</protein>
<feature type="domain" description="Cyclic nucleotide-binding" evidence="8">
    <location>
        <begin position="21"/>
        <end position="141"/>
    </location>
</feature>
<dbReference type="PROSITE" id="PS50042">
    <property type="entry name" value="CNMP_BINDING_3"/>
    <property type="match status" value="1"/>
</dbReference>
<dbReference type="Gene3D" id="2.60.120.10">
    <property type="entry name" value="Jelly Rolls"/>
    <property type="match status" value="1"/>
</dbReference>
<dbReference type="Proteomes" id="UP001165384">
    <property type="component" value="Unassembled WGS sequence"/>
</dbReference>
<keyword evidence="7" id="KW-0804">Transcription</keyword>
<dbReference type="SUPFAM" id="SSF51206">
    <property type="entry name" value="cAMP-binding domain-like"/>
    <property type="match status" value="1"/>
</dbReference>
<sequence>MNVRSNDALRAQRKLLAASQLLGGLPPALLVGLTTASRIVELAANQTLYEAGQPIREAHILFTGSVKRVVDVPGGASRVIEIVQHEQLLGVGEVFGATHYAATCSSITVTQLVAIDIRKLREAVHLNRNLSSRIIAALARRQCATEFDAAGFHYGQTGAQRLLDYLLDQAGERAGLAGETTVLLKASKKVIAARIGMTPESLSRNLRELSDKGVIVVDGRCVHIQNAALLDTVSGDAGQRLSFSRKRKGDARPAGKALPSGVLVNMCGRLRLLSQRMAVAWGSIAAGVAPSRARIKLRQCEKDFIRNLERLDGLGLGAEPSAKLETIKRLWPSYQEAMASEDAADAERIFVLSEEILDAADGLTACAASQAAIPEANYVNTAGRNRMLSQRICKLFLFHDWGKLDGSIAVLSRQTCQEFESNLAELARVAGSQAELGAQLEVVASQWQRFARALCPDPSPAGKAKHARLVLTEGERLLRCVDTAVKLFERLAK</sequence>
<dbReference type="InterPro" id="IPR018490">
    <property type="entry name" value="cNMP-bd_dom_sf"/>
</dbReference>
<dbReference type="InterPro" id="IPR012318">
    <property type="entry name" value="HTH_CRP"/>
</dbReference>
<evidence type="ECO:0000256" key="3">
    <source>
        <dbReference type="ARBA" id="ARBA00022989"/>
    </source>
</evidence>
<organism evidence="10 11">
    <name type="scientific">Dechloromonas hankyongensis</name>
    <dbReference type="NCBI Taxonomy" id="2908002"/>
    <lineage>
        <taxon>Bacteria</taxon>
        <taxon>Pseudomonadati</taxon>
        <taxon>Pseudomonadota</taxon>
        <taxon>Betaproteobacteria</taxon>
        <taxon>Rhodocyclales</taxon>
        <taxon>Azonexaceae</taxon>
        <taxon>Dechloromonas</taxon>
    </lineage>
</organism>
<accession>A0ABS9JZ94</accession>
<proteinExistence type="predicted"/>
<dbReference type="SMART" id="SM00100">
    <property type="entry name" value="cNMP"/>
    <property type="match status" value="1"/>
</dbReference>
<keyword evidence="2" id="KW-0812">Transmembrane</keyword>
<evidence type="ECO:0000256" key="2">
    <source>
        <dbReference type="ARBA" id="ARBA00022692"/>
    </source>
</evidence>
<dbReference type="InterPro" id="IPR050397">
    <property type="entry name" value="Env_Response_Regulators"/>
</dbReference>
<dbReference type="Pfam" id="PF13675">
    <property type="entry name" value="PilJ"/>
    <property type="match status" value="1"/>
</dbReference>
<evidence type="ECO:0000259" key="8">
    <source>
        <dbReference type="PROSITE" id="PS50042"/>
    </source>
</evidence>
<keyword evidence="11" id="KW-1185">Reference proteome</keyword>
<dbReference type="InterPro" id="IPR036388">
    <property type="entry name" value="WH-like_DNA-bd_sf"/>
</dbReference>
<evidence type="ECO:0000256" key="4">
    <source>
        <dbReference type="ARBA" id="ARBA00023015"/>
    </source>
</evidence>
<name>A0ABS9JZ94_9RHOO</name>
<evidence type="ECO:0000256" key="5">
    <source>
        <dbReference type="ARBA" id="ARBA00023125"/>
    </source>
</evidence>
<dbReference type="CDD" id="cd00038">
    <property type="entry name" value="CAP_ED"/>
    <property type="match status" value="1"/>
</dbReference>
<keyword evidence="5" id="KW-0238">DNA-binding</keyword>
<dbReference type="PROSITE" id="PS51063">
    <property type="entry name" value="HTH_CRP_2"/>
    <property type="match status" value="1"/>
</dbReference>
<keyword evidence="6" id="KW-0472">Membrane</keyword>
<evidence type="ECO:0000313" key="11">
    <source>
        <dbReference type="Proteomes" id="UP001165384"/>
    </source>
</evidence>
<keyword evidence="4" id="KW-0805">Transcription regulation</keyword>